<dbReference type="GO" id="GO:0005549">
    <property type="term" value="F:odorant binding"/>
    <property type="evidence" value="ECO:0007669"/>
    <property type="project" value="InterPro"/>
</dbReference>
<dbReference type="OrthoDB" id="7665616at2759"/>
<dbReference type="PANTHER" id="PTHR11857">
    <property type="entry name" value="ODORANT BINDING PROTEIN-RELATED"/>
    <property type="match status" value="1"/>
</dbReference>
<name>S5RC41_BACDO</name>
<keyword evidence="4 5" id="KW-0732">Signal</keyword>
<feature type="signal peptide" evidence="5">
    <location>
        <begin position="1"/>
        <end position="18"/>
    </location>
</feature>
<gene>
    <name evidence="6" type="primary">OBP3</name>
</gene>
<evidence type="ECO:0000313" key="6">
    <source>
        <dbReference type="EMBL" id="AGS08185.1"/>
    </source>
</evidence>
<dbReference type="Gene3D" id="1.10.238.20">
    <property type="entry name" value="Pheromone/general odorant binding protein domain"/>
    <property type="match status" value="1"/>
</dbReference>
<dbReference type="CDD" id="cd23992">
    <property type="entry name" value="PBP_GOBP"/>
    <property type="match status" value="1"/>
</dbReference>
<dbReference type="Pfam" id="PF01395">
    <property type="entry name" value="PBP_GOBP"/>
    <property type="match status" value="1"/>
</dbReference>
<dbReference type="PANTHER" id="PTHR11857:SF43">
    <property type="entry name" value="GEO07291P1-RELATED"/>
    <property type="match status" value="1"/>
</dbReference>
<dbReference type="SUPFAM" id="SSF47565">
    <property type="entry name" value="Insect pheromone/odorant-binding proteins"/>
    <property type="match status" value="1"/>
</dbReference>
<dbReference type="GO" id="GO:0005615">
    <property type="term" value="C:extracellular space"/>
    <property type="evidence" value="ECO:0007669"/>
    <property type="project" value="TreeGrafter"/>
</dbReference>
<dbReference type="InterPro" id="IPR036728">
    <property type="entry name" value="PBP_GOBP_sf"/>
</dbReference>
<evidence type="ECO:0000256" key="5">
    <source>
        <dbReference type="SAM" id="SignalP"/>
    </source>
</evidence>
<proteinExistence type="evidence at transcript level"/>
<dbReference type="InterPro" id="IPR006170">
    <property type="entry name" value="PBP/GOBP"/>
</dbReference>
<organism evidence="6">
    <name type="scientific">Bactrocera dorsalis</name>
    <name type="common">Oriental fruit fly</name>
    <name type="synonym">Dacus dorsalis</name>
    <dbReference type="NCBI Taxonomy" id="27457"/>
    <lineage>
        <taxon>Eukaryota</taxon>
        <taxon>Metazoa</taxon>
        <taxon>Ecdysozoa</taxon>
        <taxon>Arthropoda</taxon>
        <taxon>Hexapoda</taxon>
        <taxon>Insecta</taxon>
        <taxon>Pterygota</taxon>
        <taxon>Neoptera</taxon>
        <taxon>Endopterygota</taxon>
        <taxon>Diptera</taxon>
        <taxon>Brachycera</taxon>
        <taxon>Muscomorpha</taxon>
        <taxon>Tephritoidea</taxon>
        <taxon>Tephritidae</taxon>
        <taxon>Bactrocera</taxon>
        <taxon>Bactrocera</taxon>
    </lineage>
</organism>
<dbReference type="SMR" id="S5RC41"/>
<dbReference type="EMBL" id="KC559114">
    <property type="protein sequence ID" value="AGS08185.1"/>
    <property type="molecule type" value="mRNA"/>
</dbReference>
<dbReference type="GO" id="GO:0007608">
    <property type="term" value="P:sensory perception of smell"/>
    <property type="evidence" value="ECO:0007669"/>
    <property type="project" value="TreeGrafter"/>
</dbReference>
<feature type="chain" id="PRO_5004531343" evidence="5">
    <location>
        <begin position="19"/>
        <end position="146"/>
    </location>
</feature>
<dbReference type="FunFam" id="1.10.238.20:FF:000001">
    <property type="entry name" value="General odorant-binding protein lush"/>
    <property type="match status" value="1"/>
</dbReference>
<accession>S5RC41</accession>
<comment type="subcellular location">
    <subcellularLocation>
        <location evidence="1">Secreted</location>
    </subcellularLocation>
</comment>
<comment type="similarity">
    <text evidence="2">Belongs to the PBP/GOBP family.</text>
</comment>
<evidence type="ECO:0000256" key="4">
    <source>
        <dbReference type="ARBA" id="ARBA00022729"/>
    </source>
</evidence>
<keyword evidence="3" id="KW-0964">Secreted</keyword>
<dbReference type="AlphaFoldDB" id="S5RC41"/>
<evidence type="ECO:0000256" key="3">
    <source>
        <dbReference type="ARBA" id="ARBA00022525"/>
    </source>
</evidence>
<sequence length="146" mass="15722">MKFFAVAVLLAFVAVAVAQEGVGKLTEEQKQKVHAAAAECFKETGASEDAVRALLKGDDSQVDGKVKCFAKCTLGKLDLLQNGKVNEEKVQNILGKLIGEEKAKAAQAKCNGLKGTDECDTAYQIRQCYAAGHESFVFKHDQVVVM</sequence>
<evidence type="ECO:0000256" key="2">
    <source>
        <dbReference type="ARBA" id="ARBA00008098"/>
    </source>
</evidence>
<protein>
    <submittedName>
        <fullName evidence="6">Odorant binding protein 3</fullName>
    </submittedName>
</protein>
<evidence type="ECO:0000256" key="1">
    <source>
        <dbReference type="ARBA" id="ARBA00004613"/>
    </source>
</evidence>
<dbReference type="SMART" id="SM00708">
    <property type="entry name" value="PhBP"/>
    <property type="match status" value="1"/>
</dbReference>
<reference evidence="6" key="1">
    <citation type="journal article" date="2013" name="Int. J. Mol. Sci.">
        <title>Identification and Expression Profile Analysis of Odorant Binding Proteins in the Oriental Fruit Fly Bactrocera dorsalis.</title>
        <authorList>
            <person name="Zheng W."/>
            <person name="Peng W."/>
            <person name="Zhu C."/>
            <person name="Zhang Q."/>
            <person name="Saccone G."/>
            <person name="Zhang H."/>
        </authorList>
    </citation>
    <scope>NUCLEOTIDE SEQUENCE</scope>
</reference>